<dbReference type="AlphaFoldDB" id="A0A4Q2M4T4"/>
<dbReference type="OrthoDB" id="21421at2"/>
<evidence type="ECO:0000313" key="5">
    <source>
        <dbReference type="EMBL" id="RXZ86247.1"/>
    </source>
</evidence>
<dbReference type="HAMAP" id="MF_00612">
    <property type="entry name" value="UPF0225"/>
    <property type="match status" value="1"/>
</dbReference>
<dbReference type="InterPro" id="IPR023006">
    <property type="entry name" value="YchJ-like"/>
</dbReference>
<comment type="caution">
    <text evidence="5">The sequence shown here is derived from an EMBL/GenBank/DDBJ whole genome shotgun (WGS) entry which is preliminary data.</text>
</comment>
<dbReference type="EMBL" id="JACCBI010000001">
    <property type="protein sequence ID" value="NYD65908.1"/>
    <property type="molecule type" value="Genomic_DNA"/>
</dbReference>
<name>A0A4Q2M4T4_9MICO</name>
<dbReference type="Proteomes" id="UP000292686">
    <property type="component" value="Unassembled WGS sequence"/>
</dbReference>
<organism evidence="5 6">
    <name type="scientific">Agromyces atrinae</name>
    <dbReference type="NCBI Taxonomy" id="592376"/>
    <lineage>
        <taxon>Bacteria</taxon>
        <taxon>Bacillati</taxon>
        <taxon>Actinomycetota</taxon>
        <taxon>Actinomycetes</taxon>
        <taxon>Micrococcales</taxon>
        <taxon>Microbacteriaceae</taxon>
        <taxon>Agromyces</taxon>
    </lineage>
</organism>
<protein>
    <recommendedName>
        <fullName evidence="2">UPF0225 protein BJ972_000427</fullName>
    </recommendedName>
</protein>
<proteinExistence type="inferred from homology"/>
<keyword evidence="6" id="KW-1185">Reference proteome</keyword>
<dbReference type="SUPFAM" id="SSF54427">
    <property type="entry name" value="NTF2-like"/>
    <property type="match status" value="1"/>
</dbReference>
<dbReference type="RefSeq" id="WP_129174998.1">
    <property type="nucleotide sequence ID" value="NZ_JACCBI010000001.1"/>
</dbReference>
<feature type="domain" description="YchJ-like middle NTF2-like" evidence="3">
    <location>
        <begin position="31"/>
        <end position="125"/>
    </location>
</feature>
<dbReference type="InterPro" id="IPR004027">
    <property type="entry name" value="SEC_C_motif"/>
</dbReference>
<reference evidence="5 6" key="1">
    <citation type="submission" date="2019-01" db="EMBL/GenBank/DDBJ databases">
        <title>Agromyces.</title>
        <authorList>
            <person name="Li J."/>
        </authorList>
    </citation>
    <scope>NUCLEOTIDE SEQUENCE [LARGE SCALE GENOMIC DNA]</scope>
    <source>
        <strain evidence="5 6">DSM 23870</strain>
    </source>
</reference>
<evidence type="ECO:0000256" key="1">
    <source>
        <dbReference type="ARBA" id="ARBA00010839"/>
    </source>
</evidence>
<comment type="similarity">
    <text evidence="1 2">Belongs to the UPF0225 family.</text>
</comment>
<evidence type="ECO:0000313" key="7">
    <source>
        <dbReference type="Proteomes" id="UP000581087"/>
    </source>
</evidence>
<sequence>MDDTLRCPCLSGLTWGECCGPLHRGERVAPTAVQLMRSRFSAFAVSDADYLVRTWHPSTRPETIDLDADIRWYRLDIERTEAGGPLETAGVVAFTAYYRGPDARGSQHETSRFVREDGAWFYLDGE</sequence>
<accession>A0A4Q2M4T4</accession>
<evidence type="ECO:0000256" key="2">
    <source>
        <dbReference type="HAMAP-Rule" id="MF_00612"/>
    </source>
</evidence>
<evidence type="ECO:0000313" key="6">
    <source>
        <dbReference type="Proteomes" id="UP000292686"/>
    </source>
</evidence>
<dbReference type="InterPro" id="IPR048469">
    <property type="entry name" value="YchJ-like_M"/>
</dbReference>
<dbReference type="Pfam" id="PF02810">
    <property type="entry name" value="SEC-C"/>
    <property type="match status" value="1"/>
</dbReference>
<dbReference type="InterPro" id="IPR032710">
    <property type="entry name" value="NTF2-like_dom_sf"/>
</dbReference>
<dbReference type="EMBL" id="SDPM01000005">
    <property type="protein sequence ID" value="RXZ86247.1"/>
    <property type="molecule type" value="Genomic_DNA"/>
</dbReference>
<dbReference type="Pfam" id="PF17775">
    <property type="entry name" value="YchJ_M-like"/>
    <property type="match status" value="1"/>
</dbReference>
<evidence type="ECO:0000313" key="4">
    <source>
        <dbReference type="EMBL" id="NYD65908.1"/>
    </source>
</evidence>
<dbReference type="Gene3D" id="3.10.450.50">
    <property type="match status" value="1"/>
</dbReference>
<gene>
    <name evidence="4" type="ORF">BJ972_000427</name>
    <name evidence="5" type="ORF">ESP50_10825</name>
</gene>
<evidence type="ECO:0000259" key="3">
    <source>
        <dbReference type="Pfam" id="PF17775"/>
    </source>
</evidence>
<dbReference type="Proteomes" id="UP000581087">
    <property type="component" value="Unassembled WGS sequence"/>
</dbReference>
<reference evidence="4 7" key="2">
    <citation type="submission" date="2020-07" db="EMBL/GenBank/DDBJ databases">
        <title>Sequencing the genomes of 1000 actinobacteria strains.</title>
        <authorList>
            <person name="Klenk H.-P."/>
        </authorList>
    </citation>
    <scope>NUCLEOTIDE SEQUENCE [LARGE SCALE GENOMIC DNA]</scope>
    <source>
        <strain evidence="4 7">DSM 23870</strain>
    </source>
</reference>